<dbReference type="Proteomes" id="UP001054837">
    <property type="component" value="Unassembled WGS sequence"/>
</dbReference>
<keyword evidence="3 5" id="KW-0560">Oxidoreductase</keyword>
<evidence type="ECO:0000256" key="2">
    <source>
        <dbReference type="ARBA" id="ARBA00005869"/>
    </source>
</evidence>
<dbReference type="SUPFAM" id="SSF51730">
    <property type="entry name" value="FAD-linked oxidoreductase"/>
    <property type="match status" value="1"/>
</dbReference>
<evidence type="ECO:0000256" key="3">
    <source>
        <dbReference type="ARBA" id="ARBA00023002"/>
    </source>
</evidence>
<organism evidence="7 8">
    <name type="scientific">Caerostris darwini</name>
    <dbReference type="NCBI Taxonomy" id="1538125"/>
    <lineage>
        <taxon>Eukaryota</taxon>
        <taxon>Metazoa</taxon>
        <taxon>Ecdysozoa</taxon>
        <taxon>Arthropoda</taxon>
        <taxon>Chelicerata</taxon>
        <taxon>Arachnida</taxon>
        <taxon>Araneae</taxon>
        <taxon>Araneomorphae</taxon>
        <taxon>Entelegynae</taxon>
        <taxon>Araneoidea</taxon>
        <taxon>Araneidae</taxon>
        <taxon>Caerostris</taxon>
    </lineage>
</organism>
<sequence>MCTYYAFFSQLLQLGKRLLGPSLFRALMQQTFYGHFVAGQDERDILPCIRRMQSFGVKSILDYSAEEDLSEQQALEAEMSGCLSSASEHGKMGELKQYQPYEEFADRRKYHSVARTYFYLDEAQCEKNMETFLKCINAVAGSTQSTGFAAIKMTALGRPQLLMQLSEVIAQTRKFFCCVTGEEKRIALLNMTPEVLEHKLEDYNINTGEKDVKEFLQHMDYDKKGLMNLFCWSGLVDMKYVISDLFKVPNIKTGTIEPIISALTEEEEEMFRNMMRRLHHIAKVAREKDVRVMIDAEQSYFQPAISRITMELMRKYNKEKAIIFNTYQCYLKEAYNNIVLDLELADRQDIYFGAKLVRGAYMEQESIRAKKVGYEDPINPSYEATSDMYHRIVTEILHRIKQKGDRKTAVMVATHNEDTVRFTVNKMEEMGIKPEHKVICFGQLFGMCDQVSFLLGQSGYSVYKYVPYGPIDEVIPYLSRRAQENHGMLKKSQRERKLLFREICRRLITGQIVYKPVGNYRPI</sequence>
<dbReference type="InterPro" id="IPR002872">
    <property type="entry name" value="Proline_DH_dom"/>
</dbReference>
<dbReference type="GO" id="GO:0010133">
    <property type="term" value="P:L-proline catabolic process to L-glutamate"/>
    <property type="evidence" value="ECO:0007669"/>
    <property type="project" value="TreeGrafter"/>
</dbReference>
<keyword evidence="8" id="KW-1185">Reference proteome</keyword>
<comment type="cofactor">
    <cofactor evidence="5">
        <name>FAD</name>
        <dbReference type="ChEBI" id="CHEBI:57692"/>
    </cofactor>
</comment>
<name>A0AAV4VT18_9ARAC</name>
<evidence type="ECO:0000313" key="8">
    <source>
        <dbReference type="Proteomes" id="UP001054837"/>
    </source>
</evidence>
<comment type="function">
    <text evidence="5">Converts proline to delta-1-pyrroline-5-carboxylate.</text>
</comment>
<dbReference type="InterPro" id="IPR015659">
    <property type="entry name" value="Proline_oxidase"/>
</dbReference>
<dbReference type="EMBL" id="BPLQ01013610">
    <property type="protein sequence ID" value="GIY73391.1"/>
    <property type="molecule type" value="Genomic_DNA"/>
</dbReference>
<dbReference type="InterPro" id="IPR029041">
    <property type="entry name" value="FAD-linked_oxidoreductase-like"/>
</dbReference>
<comment type="catalytic activity">
    <reaction evidence="5">
        <text>L-proline + a quinone = (S)-1-pyrroline-5-carboxylate + a quinol + H(+)</text>
        <dbReference type="Rhea" id="RHEA:23784"/>
        <dbReference type="ChEBI" id="CHEBI:15378"/>
        <dbReference type="ChEBI" id="CHEBI:17388"/>
        <dbReference type="ChEBI" id="CHEBI:24646"/>
        <dbReference type="ChEBI" id="CHEBI:60039"/>
        <dbReference type="ChEBI" id="CHEBI:132124"/>
        <dbReference type="EC" id="1.5.5.2"/>
    </reaction>
</comment>
<dbReference type="PANTHER" id="PTHR13914">
    <property type="entry name" value="PROLINE OXIDASE"/>
    <property type="match status" value="1"/>
</dbReference>
<comment type="pathway">
    <text evidence="1">Amino-acid degradation; L-proline degradation into L-glutamate; L-glutamate from L-proline: step 1/2.</text>
</comment>
<evidence type="ECO:0000259" key="6">
    <source>
        <dbReference type="Pfam" id="PF01619"/>
    </source>
</evidence>
<keyword evidence="4 5" id="KW-0642">Proline metabolism</keyword>
<keyword evidence="5" id="KW-0274">FAD</keyword>
<protein>
    <recommendedName>
        <fullName evidence="5">Proline dehydrogenase</fullName>
        <ecNumber evidence="5">1.5.5.2</ecNumber>
    </recommendedName>
</protein>
<evidence type="ECO:0000256" key="4">
    <source>
        <dbReference type="ARBA" id="ARBA00023062"/>
    </source>
</evidence>
<gene>
    <name evidence="7" type="primary">slgA</name>
    <name evidence="7" type="ORF">CDAR_493551</name>
</gene>
<accession>A0AAV4VT18</accession>
<dbReference type="GO" id="GO:0005739">
    <property type="term" value="C:mitochondrion"/>
    <property type="evidence" value="ECO:0007669"/>
    <property type="project" value="TreeGrafter"/>
</dbReference>
<dbReference type="AlphaFoldDB" id="A0AAV4VT18"/>
<dbReference type="Pfam" id="PF01619">
    <property type="entry name" value="Pro_dh"/>
    <property type="match status" value="1"/>
</dbReference>
<dbReference type="FunFam" id="3.20.20.220:FF:000012">
    <property type="entry name" value="Proline dehydrogenase"/>
    <property type="match status" value="1"/>
</dbReference>
<dbReference type="Gene3D" id="3.20.20.220">
    <property type="match status" value="2"/>
</dbReference>
<reference evidence="7 8" key="1">
    <citation type="submission" date="2021-06" db="EMBL/GenBank/DDBJ databases">
        <title>Caerostris darwini draft genome.</title>
        <authorList>
            <person name="Kono N."/>
            <person name="Arakawa K."/>
        </authorList>
    </citation>
    <scope>NUCLEOTIDE SEQUENCE [LARGE SCALE GENOMIC DNA]</scope>
</reference>
<dbReference type="GO" id="GO:0004657">
    <property type="term" value="F:proline dehydrogenase activity"/>
    <property type="evidence" value="ECO:0007669"/>
    <property type="project" value="UniProtKB-EC"/>
</dbReference>
<comment type="caution">
    <text evidence="7">The sequence shown here is derived from an EMBL/GenBank/DDBJ whole genome shotgun (WGS) entry which is preliminary data.</text>
</comment>
<keyword evidence="5" id="KW-0285">Flavoprotein</keyword>
<proteinExistence type="inferred from homology"/>
<dbReference type="EC" id="1.5.5.2" evidence="5"/>
<dbReference type="PANTHER" id="PTHR13914:SF0">
    <property type="entry name" value="PROLINE DEHYDROGENASE 1, MITOCHONDRIAL"/>
    <property type="match status" value="1"/>
</dbReference>
<comment type="similarity">
    <text evidence="2 5">Belongs to the proline oxidase family.</text>
</comment>
<evidence type="ECO:0000256" key="1">
    <source>
        <dbReference type="ARBA" id="ARBA00004739"/>
    </source>
</evidence>
<dbReference type="GO" id="GO:0071949">
    <property type="term" value="F:FAD binding"/>
    <property type="evidence" value="ECO:0007669"/>
    <property type="project" value="TreeGrafter"/>
</dbReference>
<evidence type="ECO:0000313" key="7">
    <source>
        <dbReference type="EMBL" id="GIY73391.1"/>
    </source>
</evidence>
<feature type="domain" description="Proline dehydrogenase" evidence="6">
    <location>
        <begin position="120"/>
        <end position="491"/>
    </location>
</feature>
<evidence type="ECO:0000256" key="5">
    <source>
        <dbReference type="RuleBase" id="RU364054"/>
    </source>
</evidence>